<dbReference type="Gene3D" id="3.80.10.10">
    <property type="entry name" value="Ribonuclease Inhibitor"/>
    <property type="match status" value="1"/>
</dbReference>
<gene>
    <name evidence="3" type="ORF">TEA_010993</name>
</gene>
<feature type="domain" description="Disease resistance protein At4g27190-like leucine-rich repeats" evidence="2">
    <location>
        <begin position="1"/>
        <end position="58"/>
    </location>
</feature>
<evidence type="ECO:0000256" key="1">
    <source>
        <dbReference type="ARBA" id="ARBA00022821"/>
    </source>
</evidence>
<evidence type="ECO:0000259" key="2">
    <source>
        <dbReference type="Pfam" id="PF23247"/>
    </source>
</evidence>
<reference evidence="3 4" key="1">
    <citation type="journal article" date="2018" name="Proc. Natl. Acad. Sci. U.S.A.">
        <title>Draft genome sequence of Camellia sinensis var. sinensis provides insights into the evolution of the tea genome and tea quality.</title>
        <authorList>
            <person name="Wei C."/>
            <person name="Yang H."/>
            <person name="Wang S."/>
            <person name="Zhao J."/>
            <person name="Liu C."/>
            <person name="Gao L."/>
            <person name="Xia E."/>
            <person name="Lu Y."/>
            <person name="Tai Y."/>
            <person name="She G."/>
            <person name="Sun J."/>
            <person name="Cao H."/>
            <person name="Tong W."/>
            <person name="Gao Q."/>
            <person name="Li Y."/>
            <person name="Deng W."/>
            <person name="Jiang X."/>
            <person name="Wang W."/>
            <person name="Chen Q."/>
            <person name="Zhang S."/>
            <person name="Li H."/>
            <person name="Wu J."/>
            <person name="Wang P."/>
            <person name="Li P."/>
            <person name="Shi C."/>
            <person name="Zheng F."/>
            <person name="Jian J."/>
            <person name="Huang B."/>
            <person name="Shan D."/>
            <person name="Shi M."/>
            <person name="Fang C."/>
            <person name="Yue Y."/>
            <person name="Li F."/>
            <person name="Li D."/>
            <person name="Wei S."/>
            <person name="Han B."/>
            <person name="Jiang C."/>
            <person name="Yin Y."/>
            <person name="Xia T."/>
            <person name="Zhang Z."/>
            <person name="Bennetzen J.L."/>
            <person name="Zhao S."/>
            <person name="Wan X."/>
        </authorList>
    </citation>
    <scope>NUCLEOTIDE SEQUENCE [LARGE SCALE GENOMIC DNA]</scope>
    <source>
        <strain evidence="4">cv. Shuchazao</strain>
        <tissue evidence="3">Leaf</tissue>
    </source>
</reference>
<keyword evidence="1" id="KW-0611">Plant defense</keyword>
<dbReference type="InterPro" id="IPR032675">
    <property type="entry name" value="LRR_dom_sf"/>
</dbReference>
<dbReference type="SUPFAM" id="SSF52047">
    <property type="entry name" value="RNI-like"/>
    <property type="match status" value="1"/>
</dbReference>
<dbReference type="AlphaFoldDB" id="A0A4S4DXX8"/>
<proteinExistence type="predicted"/>
<evidence type="ECO:0000313" key="4">
    <source>
        <dbReference type="Proteomes" id="UP000306102"/>
    </source>
</evidence>
<sequence>MLPRLQNLTELSVQYCPMVEEILSEKEEEKEDAEAKENTILFPQLKSLELGSLENLISFCTSRLAAQHFFKHPAAFAALEELHICNLPNIIEIWGKQLLPVPKIDAQSFEQLAVVNATWCDKLVNVIPSSMFPRLKNLKSIYVKGCPEMEVIVSKKANATVNGDIICFPELSSLSIDKLNNLKSFCSSSPSSEAQPLFNDQVVFPVLEDLFINRVRNITNIWDKLHSRESFCFLKRMMIEDCEKLVNVVPSYMIPQLRNLEVVNAFSCPKMLAIVSEEEGKEDDEIPILFPKLTTWNLKSLDSLKTFHTQPFLNHQECAIMNDDKEIEQDKRRLLKGKERETMNENDDKTLERKRNFAIMNENDDDKEVEKGKQTFVQHLTTSMTDGKMACGKP</sequence>
<dbReference type="InterPro" id="IPR057135">
    <property type="entry name" value="At4g27190-like_LRR"/>
</dbReference>
<organism evidence="3 4">
    <name type="scientific">Camellia sinensis var. sinensis</name>
    <name type="common">China tea</name>
    <dbReference type="NCBI Taxonomy" id="542762"/>
    <lineage>
        <taxon>Eukaryota</taxon>
        <taxon>Viridiplantae</taxon>
        <taxon>Streptophyta</taxon>
        <taxon>Embryophyta</taxon>
        <taxon>Tracheophyta</taxon>
        <taxon>Spermatophyta</taxon>
        <taxon>Magnoliopsida</taxon>
        <taxon>eudicotyledons</taxon>
        <taxon>Gunneridae</taxon>
        <taxon>Pentapetalae</taxon>
        <taxon>asterids</taxon>
        <taxon>Ericales</taxon>
        <taxon>Theaceae</taxon>
        <taxon>Camellia</taxon>
    </lineage>
</organism>
<name>A0A4S4DXX8_CAMSN</name>
<feature type="domain" description="Disease resistance protein At4g27190-like leucine-rich repeats" evidence="2">
    <location>
        <begin position="104"/>
        <end position="191"/>
    </location>
</feature>
<feature type="domain" description="Disease resistance protein At4g27190-like leucine-rich repeats" evidence="2">
    <location>
        <begin position="216"/>
        <end position="306"/>
    </location>
</feature>
<protein>
    <recommendedName>
        <fullName evidence="2">Disease resistance protein At4g27190-like leucine-rich repeats domain-containing protein</fullName>
    </recommendedName>
</protein>
<accession>A0A4S4DXX8</accession>
<dbReference type="InterPro" id="IPR050905">
    <property type="entry name" value="Plant_NBS-LRR"/>
</dbReference>
<comment type="caution">
    <text evidence="3">The sequence shown here is derived from an EMBL/GenBank/DDBJ whole genome shotgun (WGS) entry which is preliminary data.</text>
</comment>
<dbReference type="PANTHER" id="PTHR33463">
    <property type="entry name" value="NB-ARC DOMAIN-CONTAINING PROTEIN-RELATED"/>
    <property type="match status" value="1"/>
</dbReference>
<keyword evidence="4" id="KW-1185">Reference proteome</keyword>
<dbReference type="Proteomes" id="UP000306102">
    <property type="component" value="Unassembled WGS sequence"/>
</dbReference>
<dbReference type="Pfam" id="PF23247">
    <property type="entry name" value="LRR_RPS2"/>
    <property type="match status" value="3"/>
</dbReference>
<dbReference type="EMBL" id="SDRB02009433">
    <property type="protein sequence ID" value="THG08243.1"/>
    <property type="molecule type" value="Genomic_DNA"/>
</dbReference>
<evidence type="ECO:0000313" key="3">
    <source>
        <dbReference type="EMBL" id="THG08243.1"/>
    </source>
</evidence>
<dbReference type="PANTHER" id="PTHR33463:SF204">
    <property type="entry name" value="NB-ARC DOMAIN-CONTAINING PROTEIN"/>
    <property type="match status" value="1"/>
</dbReference>